<accession>A0A7W3LV38</accession>
<evidence type="ECO:0000313" key="2">
    <source>
        <dbReference type="Proteomes" id="UP000572680"/>
    </source>
</evidence>
<dbReference type="AlphaFoldDB" id="A0A7W3LV38"/>
<proteinExistence type="predicted"/>
<name>A0A7W3LV38_ACTNM</name>
<comment type="caution">
    <text evidence="1">The sequence shown here is derived from an EMBL/GenBank/DDBJ whole genome shotgun (WGS) entry which is preliminary data.</text>
</comment>
<evidence type="ECO:0000313" key="1">
    <source>
        <dbReference type="EMBL" id="MBA8954831.1"/>
    </source>
</evidence>
<dbReference type="Proteomes" id="UP000572680">
    <property type="component" value="Unassembled WGS sequence"/>
</dbReference>
<keyword evidence="2" id="KW-1185">Reference proteome</keyword>
<dbReference type="EMBL" id="JACJIA010000010">
    <property type="protein sequence ID" value="MBA8954831.1"/>
    <property type="molecule type" value="Genomic_DNA"/>
</dbReference>
<reference evidence="1 2" key="1">
    <citation type="submission" date="2020-08" db="EMBL/GenBank/DDBJ databases">
        <title>Genomic Encyclopedia of Type Strains, Phase IV (KMG-IV): sequencing the most valuable type-strain genomes for metagenomic binning, comparative biology and taxonomic classification.</title>
        <authorList>
            <person name="Goeker M."/>
        </authorList>
    </citation>
    <scope>NUCLEOTIDE SEQUENCE [LARGE SCALE GENOMIC DNA]</scope>
    <source>
        <strain evidence="1 2">DSM 44197</strain>
    </source>
</reference>
<organism evidence="1 2">
    <name type="scientific">Actinomadura namibiensis</name>
    <dbReference type="NCBI Taxonomy" id="182080"/>
    <lineage>
        <taxon>Bacteria</taxon>
        <taxon>Bacillati</taxon>
        <taxon>Actinomycetota</taxon>
        <taxon>Actinomycetes</taxon>
        <taxon>Streptosporangiales</taxon>
        <taxon>Thermomonosporaceae</taxon>
        <taxon>Actinomadura</taxon>
    </lineage>
</organism>
<gene>
    <name evidence="1" type="ORF">HNR61_006488</name>
</gene>
<protein>
    <submittedName>
        <fullName evidence="1">Uncharacterized protein</fullName>
    </submittedName>
</protein>
<sequence length="34" mass="3805">MSPLARNPKLTAVYIAPGQEVRGAERLGRRLRVE</sequence>